<keyword evidence="3" id="KW-1185">Reference proteome</keyword>
<dbReference type="EMBL" id="AP018448">
    <property type="protein sequence ID" value="BBC30895.1"/>
    <property type="molecule type" value="Genomic_DNA"/>
</dbReference>
<feature type="region of interest" description="Disordered" evidence="1">
    <location>
        <begin position="141"/>
        <end position="174"/>
    </location>
</feature>
<sequence length="189" mass="21197">MIVRKERPHPGAQLRFTDAYGMRLTCLATNTQHTPIAELELWHRQSARVEDRIRAARDTGLRNLMGHEAVACPRATKRPVYQVWLEIVQIALDLLAWMPMRFASASRRSATASSWKSPTRGPGFTAEQSSRIFEGFYRADTSRNRATGGPGQASPSSTPSSPPTWGCQGRRTRNPAVLERRRWQGVLGL</sequence>
<evidence type="ECO:0000256" key="1">
    <source>
        <dbReference type="SAM" id="MobiDB-lite"/>
    </source>
</evidence>
<proteinExistence type="predicted"/>
<gene>
    <name evidence="2" type="ORF">SGFS_021890</name>
</gene>
<organism evidence="2 3">
    <name type="scientific">Streptomyces graminofaciens</name>
    <dbReference type="NCBI Taxonomy" id="68212"/>
    <lineage>
        <taxon>Bacteria</taxon>
        <taxon>Bacillati</taxon>
        <taxon>Actinomycetota</taxon>
        <taxon>Actinomycetes</taxon>
        <taxon>Kitasatosporales</taxon>
        <taxon>Streptomycetaceae</taxon>
        <taxon>Streptomyces</taxon>
    </lineage>
</organism>
<accession>A0ABM7F4U2</accession>
<name>A0ABM7F4U2_9ACTN</name>
<reference evidence="2 3" key="2">
    <citation type="journal article" date="2023" name="ChemBioChem">
        <title>Acyltransferase Domain Exchange between Two Independent Type I Polyketide Synthases in the Same Producer Strain of Macrolide Antibiotics.</title>
        <authorList>
            <person name="Kudo F."/>
            <person name="Kishikawa K."/>
            <person name="Tsuboi K."/>
            <person name="Kido T."/>
            <person name="Usui T."/>
            <person name="Hashimoto J."/>
            <person name="Shin-Ya K."/>
            <person name="Miyanaga A."/>
            <person name="Eguchi T."/>
        </authorList>
    </citation>
    <scope>NUCLEOTIDE SEQUENCE [LARGE SCALE GENOMIC DNA]</scope>
    <source>
        <strain evidence="2 3">A-8890</strain>
    </source>
</reference>
<dbReference type="Proteomes" id="UP001321542">
    <property type="component" value="Chromosome"/>
</dbReference>
<reference evidence="2 3" key="1">
    <citation type="journal article" date="2010" name="ChemBioChem">
        <title>Cloning and characterization of the biosynthetic gene cluster of 16-membered macrolide antibiotic FD-891: involvement of a dual functional cytochrome P450 monooxygenase catalyzing epoxidation and hydroxylation.</title>
        <authorList>
            <person name="Kudo F."/>
            <person name="Motegi A."/>
            <person name="Mizoue K."/>
            <person name="Eguchi T."/>
        </authorList>
    </citation>
    <scope>NUCLEOTIDE SEQUENCE [LARGE SCALE GENOMIC DNA]</scope>
    <source>
        <strain evidence="2 3">A-8890</strain>
    </source>
</reference>
<protein>
    <recommendedName>
        <fullName evidence="4">Transposase</fullName>
    </recommendedName>
</protein>
<evidence type="ECO:0000313" key="2">
    <source>
        <dbReference type="EMBL" id="BBC30895.1"/>
    </source>
</evidence>
<evidence type="ECO:0008006" key="4">
    <source>
        <dbReference type="Google" id="ProtNLM"/>
    </source>
</evidence>
<evidence type="ECO:0000313" key="3">
    <source>
        <dbReference type="Proteomes" id="UP001321542"/>
    </source>
</evidence>